<dbReference type="InterPro" id="IPR036388">
    <property type="entry name" value="WH-like_DNA-bd_sf"/>
</dbReference>
<keyword evidence="3" id="KW-0238">DNA-binding</keyword>
<name>K9XXH1_STAC7</name>
<dbReference type="KEGG" id="scs:Sta7437_3289"/>
<keyword evidence="1" id="KW-0805">Transcription regulation</keyword>
<dbReference type="Gene3D" id="1.10.10.10">
    <property type="entry name" value="Winged helix-like DNA-binding domain superfamily/Winged helix DNA-binding domain"/>
    <property type="match status" value="2"/>
</dbReference>
<dbReference type="Gene3D" id="1.10.1740.10">
    <property type="match status" value="1"/>
</dbReference>
<dbReference type="Pfam" id="PF08281">
    <property type="entry name" value="Sigma70_r4_2"/>
    <property type="match status" value="1"/>
</dbReference>
<gene>
    <name evidence="8" type="ordered locus">Sta7437_3289</name>
</gene>
<dbReference type="Pfam" id="PF04542">
    <property type="entry name" value="Sigma70_r2"/>
    <property type="match status" value="1"/>
</dbReference>
<evidence type="ECO:0000256" key="3">
    <source>
        <dbReference type="ARBA" id="ARBA00023125"/>
    </source>
</evidence>
<dbReference type="InterPro" id="IPR014284">
    <property type="entry name" value="RNA_pol_sigma-70_dom"/>
</dbReference>
<dbReference type="InterPro" id="IPR013249">
    <property type="entry name" value="RNA_pol_sigma70_r4_t2"/>
</dbReference>
<keyword evidence="2" id="KW-0731">Sigma factor</keyword>
<dbReference type="HOGENOM" id="CLU_014793_8_5_3"/>
<evidence type="ECO:0000256" key="4">
    <source>
        <dbReference type="ARBA" id="ARBA00023163"/>
    </source>
</evidence>
<dbReference type="GO" id="GO:0003677">
    <property type="term" value="F:DNA binding"/>
    <property type="evidence" value="ECO:0007669"/>
    <property type="project" value="UniProtKB-KW"/>
</dbReference>
<evidence type="ECO:0000313" key="8">
    <source>
        <dbReference type="EMBL" id="AFZ36796.1"/>
    </source>
</evidence>
<dbReference type="PANTHER" id="PTHR30385">
    <property type="entry name" value="SIGMA FACTOR F FLAGELLAR"/>
    <property type="match status" value="1"/>
</dbReference>
<dbReference type="SUPFAM" id="SSF88659">
    <property type="entry name" value="Sigma3 and sigma4 domains of RNA polymerase sigma factors"/>
    <property type="match status" value="2"/>
</dbReference>
<protein>
    <submittedName>
        <fullName evidence="8">RNA polymerase, sigma 28 subunit, SigD/FliA/WhiG</fullName>
    </submittedName>
</protein>
<dbReference type="GO" id="GO:0006352">
    <property type="term" value="P:DNA-templated transcription initiation"/>
    <property type="evidence" value="ECO:0007669"/>
    <property type="project" value="InterPro"/>
</dbReference>
<dbReference type="InterPro" id="IPR013325">
    <property type="entry name" value="RNA_pol_sigma_r2"/>
</dbReference>
<proteinExistence type="predicted"/>
<dbReference type="SUPFAM" id="SSF88946">
    <property type="entry name" value="Sigma2 domain of RNA polymerase sigma factors"/>
    <property type="match status" value="1"/>
</dbReference>
<dbReference type="Pfam" id="PF04539">
    <property type="entry name" value="Sigma70_r3"/>
    <property type="match status" value="1"/>
</dbReference>
<evidence type="ECO:0000256" key="1">
    <source>
        <dbReference type="ARBA" id="ARBA00023015"/>
    </source>
</evidence>
<dbReference type="PATRIC" id="fig|111780.3.peg.3412"/>
<dbReference type="PANTHER" id="PTHR30385:SF4">
    <property type="entry name" value="RNA POLYMERASE SIGMA-E FACTOR"/>
    <property type="match status" value="1"/>
</dbReference>
<dbReference type="AlphaFoldDB" id="K9XXH1"/>
<feature type="domain" description="RNA polymerase sigma factor 70 region 4 type 2" evidence="7">
    <location>
        <begin position="205"/>
        <end position="257"/>
    </location>
</feature>
<evidence type="ECO:0000256" key="2">
    <source>
        <dbReference type="ARBA" id="ARBA00023082"/>
    </source>
</evidence>
<dbReference type="eggNOG" id="COG1191">
    <property type="taxonomic scope" value="Bacteria"/>
</dbReference>
<dbReference type="InterPro" id="IPR007627">
    <property type="entry name" value="RNA_pol_sigma70_r2"/>
</dbReference>
<dbReference type="InterPro" id="IPR013324">
    <property type="entry name" value="RNA_pol_sigma_r3/r4-like"/>
</dbReference>
<keyword evidence="9" id="KW-1185">Reference proteome</keyword>
<organism evidence="8 9">
    <name type="scientific">Stanieria cyanosphaera (strain ATCC 29371 / PCC 7437)</name>
    <dbReference type="NCBI Taxonomy" id="111780"/>
    <lineage>
        <taxon>Bacteria</taxon>
        <taxon>Bacillati</taxon>
        <taxon>Cyanobacteriota</taxon>
        <taxon>Cyanophyceae</taxon>
        <taxon>Pleurocapsales</taxon>
        <taxon>Dermocarpellaceae</taxon>
        <taxon>Stanieria</taxon>
    </lineage>
</organism>
<feature type="domain" description="RNA polymerase sigma-70 region 2" evidence="6">
    <location>
        <begin position="40"/>
        <end position="109"/>
    </location>
</feature>
<evidence type="ECO:0000259" key="6">
    <source>
        <dbReference type="Pfam" id="PF04542"/>
    </source>
</evidence>
<dbReference type="GO" id="GO:0016987">
    <property type="term" value="F:sigma factor activity"/>
    <property type="evidence" value="ECO:0007669"/>
    <property type="project" value="UniProtKB-KW"/>
</dbReference>
<sequence>MILLVSHYLIPMSTQSFSFRCIELLQAYASNPSLKLRNQLVELNAGLVRKVAHQVSRKCAEPYEDLEQIGYLGLIRAIERFDTHQGSAFSSFAIPYIRGEMLHYLRDKGSMMRIPRRWQELYNQGKKLRKQLIEALERLPYDTEIAKALGVSVQEWSECQLALQNRLPISLDALVNQSQDSSITFGETIADPNYQEIRQLEEDKMQLQRAMSQLEEKTKAAIECVYLWDLPRKEAAQYIGISPMTVTRHLHKGIEQLGAIMQPQAA</sequence>
<dbReference type="NCBIfam" id="TIGR02937">
    <property type="entry name" value="sigma70-ECF"/>
    <property type="match status" value="1"/>
</dbReference>
<evidence type="ECO:0000259" key="7">
    <source>
        <dbReference type="Pfam" id="PF08281"/>
    </source>
</evidence>
<reference evidence="9" key="1">
    <citation type="journal article" date="2013" name="Proc. Natl. Acad. Sci. U.S.A.">
        <title>Improving the coverage of the cyanobacterial phylum using diversity-driven genome sequencing.</title>
        <authorList>
            <person name="Shih P.M."/>
            <person name="Wu D."/>
            <person name="Latifi A."/>
            <person name="Axen S.D."/>
            <person name="Fewer D.P."/>
            <person name="Talla E."/>
            <person name="Calteau A."/>
            <person name="Cai F."/>
            <person name="Tandeau de Marsac N."/>
            <person name="Rippka R."/>
            <person name="Herdman M."/>
            <person name="Sivonen K."/>
            <person name="Coursin T."/>
            <person name="Laurent T."/>
            <person name="Goodwin L."/>
            <person name="Nolan M."/>
            <person name="Davenport K.W."/>
            <person name="Han C.S."/>
            <person name="Rubin E.M."/>
            <person name="Eisen J.A."/>
            <person name="Woyke T."/>
            <person name="Gugger M."/>
            <person name="Kerfeld C.A."/>
        </authorList>
    </citation>
    <scope>NUCLEOTIDE SEQUENCE [LARGE SCALE GENOMIC DNA]</scope>
    <source>
        <strain evidence="9">ATCC 29371 / PCC 7437</strain>
    </source>
</reference>
<accession>K9XXH1</accession>
<dbReference type="NCBIfam" id="NF005644">
    <property type="entry name" value="PRK07408.1"/>
    <property type="match status" value="1"/>
</dbReference>
<evidence type="ECO:0000313" key="9">
    <source>
        <dbReference type="Proteomes" id="UP000010473"/>
    </source>
</evidence>
<dbReference type="STRING" id="111780.Sta7437_3289"/>
<dbReference type="EMBL" id="CP003653">
    <property type="protein sequence ID" value="AFZ36796.1"/>
    <property type="molecule type" value="Genomic_DNA"/>
</dbReference>
<evidence type="ECO:0000259" key="5">
    <source>
        <dbReference type="Pfam" id="PF04539"/>
    </source>
</evidence>
<keyword evidence="4" id="KW-0804">Transcription</keyword>
<feature type="domain" description="RNA polymerase sigma-70 region 3" evidence="5">
    <location>
        <begin position="121"/>
        <end position="194"/>
    </location>
</feature>
<dbReference type="InterPro" id="IPR007624">
    <property type="entry name" value="RNA_pol_sigma70_r3"/>
</dbReference>
<dbReference type="Proteomes" id="UP000010473">
    <property type="component" value="Chromosome"/>
</dbReference>